<feature type="signal peptide" evidence="2">
    <location>
        <begin position="1"/>
        <end position="17"/>
    </location>
</feature>
<feature type="chain" id="PRO_5042997360" evidence="2">
    <location>
        <begin position="18"/>
        <end position="481"/>
    </location>
</feature>
<comment type="caution">
    <text evidence="3">The sequence shown here is derived from an EMBL/GenBank/DDBJ whole genome shotgun (WGS) entry which is preliminary data.</text>
</comment>
<organism evidence="3 4">
    <name type="scientific">Aspergillus oryzae</name>
    <name type="common">Yellow koji mold</name>
    <dbReference type="NCBI Taxonomy" id="5062"/>
    <lineage>
        <taxon>Eukaryota</taxon>
        <taxon>Fungi</taxon>
        <taxon>Dikarya</taxon>
        <taxon>Ascomycota</taxon>
        <taxon>Pezizomycotina</taxon>
        <taxon>Eurotiomycetes</taxon>
        <taxon>Eurotiomycetidae</taxon>
        <taxon>Eurotiales</taxon>
        <taxon>Aspergillaceae</taxon>
        <taxon>Aspergillus</taxon>
        <taxon>Aspergillus subgen. Circumdati</taxon>
    </lineage>
</organism>
<evidence type="ECO:0000256" key="2">
    <source>
        <dbReference type="SAM" id="SignalP"/>
    </source>
</evidence>
<dbReference type="GO" id="GO:0005634">
    <property type="term" value="C:nucleus"/>
    <property type="evidence" value="ECO:0007669"/>
    <property type="project" value="TreeGrafter"/>
</dbReference>
<feature type="compositionally biased region" description="Basic and acidic residues" evidence="1">
    <location>
        <begin position="185"/>
        <end position="204"/>
    </location>
</feature>
<protein>
    <submittedName>
        <fullName evidence="3">Unnamed protein product</fullName>
    </submittedName>
</protein>
<feature type="compositionally biased region" description="Basic and acidic residues" evidence="1">
    <location>
        <begin position="292"/>
        <end position="314"/>
    </location>
</feature>
<name>A0AAN4YW26_ASPOZ</name>
<feature type="region of interest" description="Disordered" evidence="1">
    <location>
        <begin position="107"/>
        <end position="132"/>
    </location>
</feature>
<gene>
    <name evidence="3" type="ORF">Aory04_001333600</name>
</gene>
<feature type="region of interest" description="Disordered" evidence="1">
    <location>
        <begin position="185"/>
        <end position="354"/>
    </location>
</feature>
<sequence>MTPLGSFVIPFASLVSSVDELAAAGVWWGNRFFGRLGCDSETDNTCSSQFVVTSSISWFCDTDKSIAALSDSSELASRRELPAFDSKVANSSPKNLIRASVKKNKMASRRRVVSDSESESDEPVGPSVPSDDVLEKALRDTVAKIYKSGNMEELTVKRVRMAAEKVLGVEEGFFKGSSIWKSKSDQIIKDEVVQDKRAQEPKSDEELEEPAPPAKKASSAKRTKPDKAETSRKRRKTNTPEHEDQSEVSAPLDDESEEEVKKPAKKQSKSTAGKSSKPKPRKEQMSDDSGDVEPKKDDVAPSEAEKSKNDRGEDSESEMSVVLDEEPKPTRKRQKSAGSEASTQKGKKKTITAKAKDADLDPDQKKIKELQDLLVKCGIRKLWWRLLAPYETSKEKIGHLEGMLREAGMTGPFKGKEAERKALKIRERRELQADVASCQEEVKLYGKDGADEESDSGRPGRRLNRGRKHLAFLEDDGEETD</sequence>
<feature type="region of interest" description="Disordered" evidence="1">
    <location>
        <begin position="444"/>
        <end position="481"/>
    </location>
</feature>
<evidence type="ECO:0000256" key="1">
    <source>
        <dbReference type="SAM" id="MobiDB-lite"/>
    </source>
</evidence>
<feature type="compositionally biased region" description="Basic residues" evidence="1">
    <location>
        <begin position="459"/>
        <end position="470"/>
    </location>
</feature>
<evidence type="ECO:0000313" key="4">
    <source>
        <dbReference type="Proteomes" id="UP001165205"/>
    </source>
</evidence>
<dbReference type="AlphaFoldDB" id="A0AAN4YW26"/>
<dbReference type="InterPro" id="IPR037647">
    <property type="entry name" value="HIRIP3"/>
</dbReference>
<proteinExistence type="predicted"/>
<accession>A0AAN4YW26</accession>
<dbReference type="PANTHER" id="PTHR15410">
    <property type="entry name" value="HIRA-INTERACTING PROTEIN 3"/>
    <property type="match status" value="1"/>
</dbReference>
<dbReference type="EMBL" id="BSYA01000334">
    <property type="protein sequence ID" value="GMG38694.1"/>
    <property type="molecule type" value="Genomic_DNA"/>
</dbReference>
<dbReference type="Proteomes" id="UP001165205">
    <property type="component" value="Unassembled WGS sequence"/>
</dbReference>
<dbReference type="PANTHER" id="PTHR15410:SF2">
    <property type="entry name" value="HIRA-INTERACTING PROTEIN 3"/>
    <property type="match status" value="1"/>
</dbReference>
<evidence type="ECO:0000313" key="3">
    <source>
        <dbReference type="EMBL" id="GMG38694.1"/>
    </source>
</evidence>
<keyword evidence="2" id="KW-0732">Signal</keyword>
<reference evidence="3" key="1">
    <citation type="submission" date="2023-04" db="EMBL/GenBank/DDBJ databases">
        <title>Aspergillus oryzae NBRC 4228.</title>
        <authorList>
            <person name="Ichikawa N."/>
            <person name="Sato H."/>
            <person name="Tonouchi N."/>
        </authorList>
    </citation>
    <scope>NUCLEOTIDE SEQUENCE</scope>
    <source>
        <strain evidence="3">NBRC 4228</strain>
    </source>
</reference>